<dbReference type="Proteomes" id="UP000293360">
    <property type="component" value="Unassembled WGS sequence"/>
</dbReference>
<dbReference type="Pfam" id="PF25597">
    <property type="entry name" value="SH3_retrovirus"/>
    <property type="match status" value="1"/>
</dbReference>
<keyword evidence="19" id="KW-1185">Reference proteome</keyword>
<evidence type="ECO:0000256" key="4">
    <source>
        <dbReference type="ARBA" id="ARBA00022723"/>
    </source>
</evidence>
<dbReference type="Gene3D" id="3.30.420.10">
    <property type="entry name" value="Ribonuclease H-like superfamily/Ribonuclease H"/>
    <property type="match status" value="1"/>
</dbReference>
<dbReference type="GO" id="GO:0003677">
    <property type="term" value="F:DNA binding"/>
    <property type="evidence" value="ECO:0007669"/>
    <property type="project" value="UniProtKB-KW"/>
</dbReference>
<dbReference type="GO" id="GO:0032196">
    <property type="term" value="P:transposition"/>
    <property type="evidence" value="ECO:0007669"/>
    <property type="project" value="UniProtKB-KW"/>
</dbReference>
<feature type="region of interest" description="Disordered" evidence="16">
    <location>
        <begin position="273"/>
        <end position="407"/>
    </location>
</feature>
<evidence type="ECO:0000256" key="15">
    <source>
        <dbReference type="ARBA" id="ARBA00049244"/>
    </source>
</evidence>
<dbReference type="STRING" id="155417.A0A4Q4SVR5"/>
<keyword evidence="4" id="KW-0479">Metal-binding</keyword>
<dbReference type="AlphaFoldDB" id="A0A4Q4SVR5"/>
<comment type="caution">
    <text evidence="18">The sequence shown here is derived from an EMBL/GenBank/DDBJ whole genome shotgun (WGS) entry which is preliminary data.</text>
</comment>
<evidence type="ECO:0000313" key="18">
    <source>
        <dbReference type="EMBL" id="RYO76822.1"/>
    </source>
</evidence>
<dbReference type="PANTHER" id="PTHR42648">
    <property type="entry name" value="TRANSPOSASE, PUTATIVE-RELATED"/>
    <property type="match status" value="1"/>
</dbReference>
<dbReference type="GO" id="GO:0003964">
    <property type="term" value="F:RNA-directed DNA polymerase activity"/>
    <property type="evidence" value="ECO:0007669"/>
    <property type="project" value="UniProtKB-KW"/>
</dbReference>
<dbReference type="InterPro" id="IPR001584">
    <property type="entry name" value="Integrase_cat-core"/>
</dbReference>
<dbReference type="GO" id="GO:0006310">
    <property type="term" value="P:DNA recombination"/>
    <property type="evidence" value="ECO:0007669"/>
    <property type="project" value="UniProtKB-KW"/>
</dbReference>
<evidence type="ECO:0000259" key="17">
    <source>
        <dbReference type="PROSITE" id="PS50994"/>
    </source>
</evidence>
<protein>
    <recommendedName>
        <fullName evidence="17">Integrase catalytic domain-containing protein</fullName>
    </recommendedName>
</protein>
<evidence type="ECO:0000256" key="3">
    <source>
        <dbReference type="ARBA" id="ARBA00022722"/>
    </source>
</evidence>
<gene>
    <name evidence="18" type="ORF">DL764_010276</name>
</gene>
<dbReference type="GO" id="GO:0046872">
    <property type="term" value="F:metal ion binding"/>
    <property type="evidence" value="ECO:0007669"/>
    <property type="project" value="UniProtKB-KW"/>
</dbReference>
<feature type="compositionally biased region" description="Acidic residues" evidence="16">
    <location>
        <begin position="290"/>
        <end position="301"/>
    </location>
</feature>
<organism evidence="18 19">
    <name type="scientific">Monosporascus ibericus</name>
    <dbReference type="NCBI Taxonomy" id="155417"/>
    <lineage>
        <taxon>Eukaryota</taxon>
        <taxon>Fungi</taxon>
        <taxon>Dikarya</taxon>
        <taxon>Ascomycota</taxon>
        <taxon>Pezizomycotina</taxon>
        <taxon>Sordariomycetes</taxon>
        <taxon>Xylariomycetidae</taxon>
        <taxon>Xylariales</taxon>
        <taxon>Xylariales incertae sedis</taxon>
        <taxon>Monosporascus</taxon>
    </lineage>
</organism>
<keyword evidence="11" id="KW-0239">DNA-directed DNA polymerase</keyword>
<dbReference type="PANTHER" id="PTHR42648:SF11">
    <property type="entry name" value="TRANSPOSON TY4-P GAG-POL POLYPROTEIN"/>
    <property type="match status" value="1"/>
</dbReference>
<accession>A0A4Q4SVR5</accession>
<evidence type="ECO:0000256" key="1">
    <source>
        <dbReference type="ARBA" id="ARBA00022578"/>
    </source>
</evidence>
<evidence type="ECO:0000256" key="11">
    <source>
        <dbReference type="ARBA" id="ARBA00022932"/>
    </source>
</evidence>
<evidence type="ECO:0000256" key="5">
    <source>
        <dbReference type="ARBA" id="ARBA00022759"/>
    </source>
</evidence>
<dbReference type="GO" id="GO:0015074">
    <property type="term" value="P:DNA integration"/>
    <property type="evidence" value="ECO:0007669"/>
    <property type="project" value="UniProtKB-KW"/>
</dbReference>
<sequence>MNAVVFLERQQHIKVKTIVSDGETSFGRRFRRWLLDTGISHETSPPYTKEPAGVQERAGGLIITKARCLMISSNLPSDLWPEAVEAATYITNRTPTKALGWKTPIQVLNEWIAKRDKIPIPEEGLKANVANVVLFGSEAYALTEAVRRGADRLKKIDPRAYIGYLVGYVASNVYRVWVPSQQRVITVRDVTFDETKKYRDDQPQKSSIEIAELNDQIDSILIPPKATTFLGTSRAVFSSDPLDTGVTGGVDGMAAQGPSVENEEPIYDTIVVATDPPDQDASQEARGVETDEDRDSEEESFDSAVSNNSEDDPDHSQGKTGDSGGEDPLQGLPTPEATPDLEDAGHQQHHEPLLGEAQDASKSSSQSQQRRTELDFLDPSAVVESRTRSGRRREPPSANTSHRLGFEKRNTYPTAFNAVFSAAIRPERLHRNNLPAAPKNWQEAMQHRYAEDWKAAARKEWDQIYRVKQSVAVTTLQEAINDVGPNGILPLMWVFTYKFNKNGILQKFKARIVVRGDLQPRGELNAYASTLAGRSFRMLMAVAARFDLELRQLDAVNAFLHSKIDELVTRDTARAEEFLAKLTQRFHIVDLGELQWFLGMRILRDRKARKLWLVQDAYWEKIYLRFNLSEVGKRHFKVPRWRELKEFEGEASTASKKDYLEKVGSLLYGAVTTRPDIAEAASHLSRYSRNPSPIHHDAVVEALLYGYHTRYLAIQYGGDEEPSELPGIRDITVRWSHRLES</sequence>
<keyword evidence="10" id="KW-0695">RNA-directed DNA polymerase</keyword>
<evidence type="ECO:0000256" key="6">
    <source>
        <dbReference type="ARBA" id="ARBA00022801"/>
    </source>
</evidence>
<feature type="compositionally biased region" description="Basic and acidic residues" evidence="16">
    <location>
        <begin position="343"/>
        <end position="353"/>
    </location>
</feature>
<keyword evidence="9" id="KW-0229">DNA integration</keyword>
<feature type="domain" description="Integrase catalytic" evidence="17">
    <location>
        <begin position="1"/>
        <end position="112"/>
    </location>
</feature>
<dbReference type="GO" id="GO:0004519">
    <property type="term" value="F:endonuclease activity"/>
    <property type="evidence" value="ECO:0007669"/>
    <property type="project" value="UniProtKB-KW"/>
</dbReference>
<comment type="catalytic activity">
    <reaction evidence="14">
        <text>DNA(n) + a 2'-deoxyribonucleoside 5'-triphosphate = DNA(n+1) + diphosphate</text>
        <dbReference type="Rhea" id="RHEA:22508"/>
        <dbReference type="Rhea" id="RHEA-COMP:17339"/>
        <dbReference type="Rhea" id="RHEA-COMP:17340"/>
        <dbReference type="ChEBI" id="CHEBI:33019"/>
        <dbReference type="ChEBI" id="CHEBI:61560"/>
        <dbReference type="ChEBI" id="CHEBI:173112"/>
        <dbReference type="EC" id="2.7.7.49"/>
    </reaction>
</comment>
<keyword evidence="11" id="KW-0808">Transferase</keyword>
<comment type="catalytic activity">
    <reaction evidence="15">
        <text>DNA(n) + a 2'-deoxyribonucleoside 5'-triphosphate = DNA(n+1) + diphosphate</text>
        <dbReference type="Rhea" id="RHEA:22508"/>
        <dbReference type="Rhea" id="RHEA-COMP:17339"/>
        <dbReference type="Rhea" id="RHEA-COMP:17340"/>
        <dbReference type="ChEBI" id="CHEBI:33019"/>
        <dbReference type="ChEBI" id="CHEBI:61560"/>
        <dbReference type="ChEBI" id="CHEBI:173112"/>
        <dbReference type="EC" id="2.7.7.7"/>
    </reaction>
</comment>
<evidence type="ECO:0000256" key="16">
    <source>
        <dbReference type="SAM" id="MobiDB-lite"/>
    </source>
</evidence>
<evidence type="ECO:0000256" key="12">
    <source>
        <dbReference type="ARBA" id="ARBA00023125"/>
    </source>
</evidence>
<evidence type="ECO:0000256" key="14">
    <source>
        <dbReference type="ARBA" id="ARBA00048173"/>
    </source>
</evidence>
<dbReference type="GO" id="GO:0003887">
    <property type="term" value="F:DNA-directed DNA polymerase activity"/>
    <property type="evidence" value="ECO:0007669"/>
    <property type="project" value="UniProtKB-KW"/>
</dbReference>
<dbReference type="InterPro" id="IPR039537">
    <property type="entry name" value="Retrotran_Ty1/copia-like"/>
</dbReference>
<dbReference type="EMBL" id="QJNU01001403">
    <property type="protein sequence ID" value="RYO76822.1"/>
    <property type="molecule type" value="Genomic_DNA"/>
</dbReference>
<dbReference type="GO" id="GO:0016787">
    <property type="term" value="F:hydrolase activity"/>
    <property type="evidence" value="ECO:0007669"/>
    <property type="project" value="UniProtKB-KW"/>
</dbReference>
<keyword evidence="1" id="KW-0815">Transposition</keyword>
<evidence type="ECO:0000313" key="19">
    <source>
        <dbReference type="Proteomes" id="UP000293360"/>
    </source>
</evidence>
<keyword evidence="8" id="KW-0694">RNA-binding</keyword>
<evidence type="ECO:0000256" key="2">
    <source>
        <dbReference type="ARBA" id="ARBA00022695"/>
    </source>
</evidence>
<dbReference type="GO" id="GO:0003723">
    <property type="term" value="F:RNA binding"/>
    <property type="evidence" value="ECO:0007669"/>
    <property type="project" value="UniProtKB-KW"/>
</dbReference>
<evidence type="ECO:0000256" key="8">
    <source>
        <dbReference type="ARBA" id="ARBA00022884"/>
    </source>
</evidence>
<evidence type="ECO:0000256" key="13">
    <source>
        <dbReference type="ARBA" id="ARBA00023172"/>
    </source>
</evidence>
<dbReference type="OrthoDB" id="4713896at2759"/>
<dbReference type="InterPro" id="IPR036397">
    <property type="entry name" value="RNaseH_sf"/>
</dbReference>
<dbReference type="InterPro" id="IPR012337">
    <property type="entry name" value="RNaseH-like_sf"/>
</dbReference>
<keyword evidence="5" id="KW-0255">Endonuclease</keyword>
<keyword evidence="6" id="KW-0378">Hydrolase</keyword>
<keyword evidence="13" id="KW-0233">DNA recombination</keyword>
<evidence type="ECO:0000256" key="10">
    <source>
        <dbReference type="ARBA" id="ARBA00022918"/>
    </source>
</evidence>
<reference evidence="18 19" key="1">
    <citation type="submission" date="2018-06" db="EMBL/GenBank/DDBJ databases">
        <title>Complete Genomes of Monosporascus.</title>
        <authorList>
            <person name="Robinson A.J."/>
            <person name="Natvig D.O."/>
        </authorList>
    </citation>
    <scope>NUCLEOTIDE SEQUENCE [LARGE SCALE GENOMIC DNA]</scope>
    <source>
        <strain evidence="18 19">CBS 110550</strain>
    </source>
</reference>
<evidence type="ECO:0000256" key="9">
    <source>
        <dbReference type="ARBA" id="ARBA00022908"/>
    </source>
</evidence>
<dbReference type="SUPFAM" id="SSF53098">
    <property type="entry name" value="Ribonuclease H-like"/>
    <property type="match status" value="1"/>
</dbReference>
<keyword evidence="7" id="KW-0460">Magnesium</keyword>
<name>A0A4Q4SVR5_9PEZI</name>
<keyword evidence="3" id="KW-0540">Nuclease</keyword>
<keyword evidence="2" id="KW-0548">Nucleotidyltransferase</keyword>
<dbReference type="GO" id="GO:0005634">
    <property type="term" value="C:nucleus"/>
    <property type="evidence" value="ECO:0007669"/>
    <property type="project" value="UniProtKB-ARBA"/>
</dbReference>
<evidence type="ECO:0000256" key="7">
    <source>
        <dbReference type="ARBA" id="ARBA00022842"/>
    </source>
</evidence>
<dbReference type="InterPro" id="IPR057670">
    <property type="entry name" value="SH3_retrovirus"/>
</dbReference>
<dbReference type="PROSITE" id="PS50994">
    <property type="entry name" value="INTEGRASE"/>
    <property type="match status" value="1"/>
</dbReference>
<keyword evidence="12" id="KW-0238">DNA-binding</keyword>
<proteinExistence type="predicted"/>